<dbReference type="InterPro" id="IPR016161">
    <property type="entry name" value="Ald_DH/histidinol_DH"/>
</dbReference>
<dbReference type="EC" id="1.2.1.79" evidence="6"/>
<dbReference type="NCBIfam" id="NF006916">
    <property type="entry name" value="PRK09407.1"/>
    <property type="match status" value="1"/>
</dbReference>
<dbReference type="RefSeq" id="WP_340266997.1">
    <property type="nucleotide sequence ID" value="NZ_JBBEOG010000001.1"/>
</dbReference>
<dbReference type="InterPro" id="IPR029510">
    <property type="entry name" value="Ald_DH_CS_GLU"/>
</dbReference>
<feature type="active site" evidence="2">
    <location>
        <position position="256"/>
    </location>
</feature>
<accession>A0ABW0GK08</accession>
<dbReference type="InterPro" id="IPR016162">
    <property type="entry name" value="Ald_DH_N"/>
</dbReference>
<dbReference type="PROSITE" id="PS00687">
    <property type="entry name" value="ALDEHYDE_DEHYDR_GLU"/>
    <property type="match status" value="1"/>
</dbReference>
<evidence type="ECO:0000259" key="5">
    <source>
        <dbReference type="Pfam" id="PF00171"/>
    </source>
</evidence>
<feature type="region of interest" description="Disordered" evidence="4">
    <location>
        <begin position="1"/>
        <end position="29"/>
    </location>
</feature>
<dbReference type="GO" id="GO:0036243">
    <property type="term" value="F:succinate-semialdehyde dehydrogenase (NADP+) activity"/>
    <property type="evidence" value="ECO:0007669"/>
    <property type="project" value="UniProtKB-EC"/>
</dbReference>
<protein>
    <submittedName>
        <fullName evidence="6">Succinic semialdehyde dehydrogenase</fullName>
        <ecNumber evidence="6">1.2.1.79</ecNumber>
    </submittedName>
</protein>
<keyword evidence="7" id="KW-1185">Reference proteome</keyword>
<dbReference type="SUPFAM" id="SSF53720">
    <property type="entry name" value="ALDH-like"/>
    <property type="match status" value="1"/>
</dbReference>
<evidence type="ECO:0000313" key="6">
    <source>
        <dbReference type="EMBL" id="MFC5380139.1"/>
    </source>
</evidence>
<dbReference type="PANTHER" id="PTHR11699">
    <property type="entry name" value="ALDEHYDE DEHYDROGENASE-RELATED"/>
    <property type="match status" value="1"/>
</dbReference>
<dbReference type="InterPro" id="IPR015590">
    <property type="entry name" value="Aldehyde_DH_dom"/>
</dbReference>
<evidence type="ECO:0000313" key="7">
    <source>
        <dbReference type="Proteomes" id="UP001596122"/>
    </source>
</evidence>
<gene>
    <name evidence="6" type="ORF">ACFPJ6_05005</name>
</gene>
<dbReference type="Gene3D" id="3.40.309.10">
    <property type="entry name" value="Aldehyde Dehydrogenase, Chain A, domain 2"/>
    <property type="match status" value="1"/>
</dbReference>
<dbReference type="Gene3D" id="3.40.605.10">
    <property type="entry name" value="Aldehyde Dehydrogenase, Chain A, domain 1"/>
    <property type="match status" value="1"/>
</dbReference>
<evidence type="ECO:0000256" key="2">
    <source>
        <dbReference type="PROSITE-ProRule" id="PRU10007"/>
    </source>
</evidence>
<keyword evidence="1 3" id="KW-0560">Oxidoreductase</keyword>
<sequence length="519" mass="53907">MTASTTSPVGSREDPTGLVAVPGATGEPADVVSPATQAVLVRVRRHVADDVGPVVAGAARAQVDWAAVPVAERAAVLRRVHDLVLRDRGALSDLVQDVTGKSRADAYLEVVNALQVTRHHVVRGPGYLRPQRRAGFVPGLTTAQVRLLPVGVVGNVAAWNYPLVFVLSDSVAPLLAGDAVVVKPALRSVPLALRVAALLREAGVPDGLWRVLAGDEPELVQALVEAVDHVLFTGSERVGREVGALAGRSLVGSTLELGGKNAAYVAADADVPAAATALVRDCFGSAGQTCTSTERLYVHADVAEAFTAAFLAATERLRVGWSRGLDVDMGSLVSPEHRARVLGAVDRAVAAGARVLTGGHARDDLGPAFMAPTVLADVPDDAAIGHEETFGPVVHLVVVPDDDAAATAMADHPSGLSAAVWTRDGARARRVAGRLRVGTVVVNETYQLAWGSPGAPVGGFGTSGYGRRYGPEGIAEVTRPQVVLRARGGVVPALMRRPAATWVPVLDGVLRAARRVGLR</sequence>
<evidence type="ECO:0000256" key="4">
    <source>
        <dbReference type="SAM" id="MobiDB-lite"/>
    </source>
</evidence>
<name>A0ABW0GK08_9MICO</name>
<dbReference type="EMBL" id="JBHSLD010000006">
    <property type="protein sequence ID" value="MFC5380139.1"/>
    <property type="molecule type" value="Genomic_DNA"/>
</dbReference>
<evidence type="ECO:0000256" key="3">
    <source>
        <dbReference type="RuleBase" id="RU003345"/>
    </source>
</evidence>
<evidence type="ECO:0000256" key="1">
    <source>
        <dbReference type="ARBA" id="ARBA00023002"/>
    </source>
</evidence>
<organism evidence="6 7">
    <name type="scientific">Aquipuribacter nitratireducens</name>
    <dbReference type="NCBI Taxonomy" id="650104"/>
    <lineage>
        <taxon>Bacteria</taxon>
        <taxon>Bacillati</taxon>
        <taxon>Actinomycetota</taxon>
        <taxon>Actinomycetes</taxon>
        <taxon>Micrococcales</taxon>
        <taxon>Intrasporangiaceae</taxon>
        <taxon>Aquipuribacter</taxon>
    </lineage>
</organism>
<dbReference type="Pfam" id="PF00171">
    <property type="entry name" value="Aldedh"/>
    <property type="match status" value="1"/>
</dbReference>
<dbReference type="Proteomes" id="UP001596122">
    <property type="component" value="Unassembled WGS sequence"/>
</dbReference>
<proteinExistence type="inferred from homology"/>
<reference evidence="7" key="1">
    <citation type="journal article" date="2019" name="Int. J. Syst. Evol. Microbiol.">
        <title>The Global Catalogue of Microorganisms (GCM) 10K type strain sequencing project: providing services to taxonomists for standard genome sequencing and annotation.</title>
        <authorList>
            <consortium name="The Broad Institute Genomics Platform"/>
            <consortium name="The Broad Institute Genome Sequencing Center for Infectious Disease"/>
            <person name="Wu L."/>
            <person name="Ma J."/>
        </authorList>
    </citation>
    <scope>NUCLEOTIDE SEQUENCE [LARGE SCALE GENOMIC DNA]</scope>
    <source>
        <strain evidence="7">CCUG 43114</strain>
    </source>
</reference>
<comment type="similarity">
    <text evidence="3">Belongs to the aldehyde dehydrogenase family.</text>
</comment>
<dbReference type="InterPro" id="IPR016163">
    <property type="entry name" value="Ald_DH_C"/>
</dbReference>
<feature type="domain" description="Aldehyde dehydrogenase" evidence="5">
    <location>
        <begin position="27"/>
        <end position="483"/>
    </location>
</feature>
<comment type="caution">
    <text evidence="6">The sequence shown here is derived from an EMBL/GenBank/DDBJ whole genome shotgun (WGS) entry which is preliminary data.</text>
</comment>